<accession>A0A8S1LRM0</accession>
<evidence type="ECO:0000313" key="2">
    <source>
        <dbReference type="EMBL" id="CAD8070780.1"/>
    </source>
</evidence>
<evidence type="ECO:0000313" key="3">
    <source>
        <dbReference type="Proteomes" id="UP000692954"/>
    </source>
</evidence>
<comment type="caution">
    <text evidence="2">The sequence shown here is derived from an EMBL/GenBank/DDBJ whole genome shotgun (WGS) entry which is preliminary data.</text>
</comment>
<reference evidence="2" key="1">
    <citation type="submission" date="2021-01" db="EMBL/GenBank/DDBJ databases">
        <authorList>
            <consortium name="Genoscope - CEA"/>
            <person name="William W."/>
        </authorList>
    </citation>
    <scope>NUCLEOTIDE SEQUENCE</scope>
</reference>
<gene>
    <name evidence="2" type="ORF">PSON_ATCC_30995.1.T0270167</name>
</gene>
<dbReference type="Proteomes" id="UP000692954">
    <property type="component" value="Unassembled WGS sequence"/>
</dbReference>
<organism evidence="2 3">
    <name type="scientific">Paramecium sonneborni</name>
    <dbReference type="NCBI Taxonomy" id="65129"/>
    <lineage>
        <taxon>Eukaryota</taxon>
        <taxon>Sar</taxon>
        <taxon>Alveolata</taxon>
        <taxon>Ciliophora</taxon>
        <taxon>Intramacronucleata</taxon>
        <taxon>Oligohymenophorea</taxon>
        <taxon>Peniculida</taxon>
        <taxon>Parameciidae</taxon>
        <taxon>Paramecium</taxon>
    </lineage>
</organism>
<dbReference type="OrthoDB" id="303745at2759"/>
<feature type="transmembrane region" description="Helical" evidence="1">
    <location>
        <begin position="27"/>
        <end position="48"/>
    </location>
</feature>
<evidence type="ECO:0008006" key="4">
    <source>
        <dbReference type="Google" id="ProtNLM"/>
    </source>
</evidence>
<evidence type="ECO:0000256" key="1">
    <source>
        <dbReference type="SAM" id="Phobius"/>
    </source>
</evidence>
<keyword evidence="1" id="KW-0812">Transmembrane</keyword>
<protein>
    <recommendedName>
        <fullName evidence="4">Transmembrane protein</fullName>
    </recommendedName>
</protein>
<proteinExistence type="predicted"/>
<dbReference type="EMBL" id="CAJJDN010000027">
    <property type="protein sequence ID" value="CAD8070780.1"/>
    <property type="molecule type" value="Genomic_DNA"/>
</dbReference>
<feature type="transmembrane region" description="Helical" evidence="1">
    <location>
        <begin position="406"/>
        <end position="428"/>
    </location>
</feature>
<keyword evidence="1" id="KW-1133">Transmembrane helix</keyword>
<dbReference type="AlphaFoldDB" id="A0A8S1LRM0"/>
<keyword evidence="3" id="KW-1185">Reference proteome</keyword>
<keyword evidence="1" id="KW-0472">Membrane</keyword>
<name>A0A8S1LRM0_9CILI</name>
<sequence>MNKCQANHLLSQTLCTRLGRFKMRTQILIINGIIFAILIPSLILAQTINMQYVQQMLNDCLKMNNILEMQKHLTSASLLMKNQLDQVFQRTQITLTNLNQLYWLQLNNEINATQQLSRICDYNQTTIPIENSYSIQCFTRFGLLQTEQNPYLNNNTNQQLQSITNLVGSTIFSMLRLNDEFLPNQIYFISSIDSVQYGFLYPQIILYPDFNPKEREWYKSHFKNLEKDKNNHTQITDLYKYFDTETIYSMTMTISMLNLQKEVEGIFCSDLVFKNNFIPQLNFNVMIVNTQGTLILTNYKNTIVSNSSNLTKFDDEQITGFTTDDWNSIINYHQKKQFNSTCNYENLQILCRFNSIYKKDVVITILKLEDINYFLILFYDIQIEQQIELNVKLLLQVLNQNFNKMLFINILVSIGLILLQVILIYFIFLPMYQIIRQSFFFLKKQDKSNLSKQQNLLKEINKFQELIKQKSYSIQTLKNNDNALIKFKVQFNTLFDRVFAQRMTINPQCQILQQFKYPRKSLHLSLNLSRTIKEGEIKDNYHEKQIGNLRKLYKKRTFSF</sequence>